<feature type="domain" description="Major facilitator superfamily (MFS) profile" evidence="7">
    <location>
        <begin position="39"/>
        <end position="270"/>
    </location>
</feature>
<feature type="transmembrane region" description="Helical" evidence="6">
    <location>
        <begin position="193"/>
        <end position="213"/>
    </location>
</feature>
<comment type="caution">
    <text evidence="8">The sequence shown here is derived from an EMBL/GenBank/DDBJ whole genome shotgun (WGS) entry which is preliminary data.</text>
</comment>
<evidence type="ECO:0000256" key="5">
    <source>
        <dbReference type="SAM" id="MobiDB-lite"/>
    </source>
</evidence>
<sequence length="270" mass="29034">MELPESEKARPEGHSESILHPEVDPHDPLNWPTIHKIYIALLISLLGFTVQFGAALINPAFEQMSNNLNITVEQASYCTTVVILFGGIISLLAVPVANIYGRRITFVIAGIITAAGQFVSASVSSYGGVIAGRVLNGSGASVPLGLGAAVICDLFSQGDRGLYMGIYVLSVTNGQHVAPIAGGYVAERLGWRWCFWIPGIIQAGLWVVTVLTLPETLFSKAGARTKGLGSRSYLHNMLFRGRVVDRKLRARGFVASLRMAKYPAVLLPTI</sequence>
<evidence type="ECO:0000256" key="3">
    <source>
        <dbReference type="ARBA" id="ARBA00022989"/>
    </source>
</evidence>
<dbReference type="Gene3D" id="1.20.1720.10">
    <property type="entry name" value="Multidrug resistance protein D"/>
    <property type="match status" value="1"/>
</dbReference>
<keyword evidence="4 6" id="KW-0472">Membrane</keyword>
<dbReference type="Proteomes" id="UP001271007">
    <property type="component" value="Unassembled WGS sequence"/>
</dbReference>
<dbReference type="GO" id="GO:0022857">
    <property type="term" value="F:transmembrane transporter activity"/>
    <property type="evidence" value="ECO:0007669"/>
    <property type="project" value="InterPro"/>
</dbReference>
<evidence type="ECO:0000313" key="8">
    <source>
        <dbReference type="EMBL" id="KAK3058969.1"/>
    </source>
</evidence>
<dbReference type="Pfam" id="PF07690">
    <property type="entry name" value="MFS_1"/>
    <property type="match status" value="1"/>
</dbReference>
<evidence type="ECO:0000256" key="4">
    <source>
        <dbReference type="ARBA" id="ARBA00023136"/>
    </source>
</evidence>
<dbReference type="EMBL" id="JAWDJX010000001">
    <property type="protein sequence ID" value="KAK3058969.1"/>
    <property type="molecule type" value="Genomic_DNA"/>
</dbReference>
<protein>
    <recommendedName>
        <fullName evidence="7">Major facilitator superfamily (MFS) profile domain-containing protein</fullName>
    </recommendedName>
</protein>
<dbReference type="GO" id="GO:0005886">
    <property type="term" value="C:plasma membrane"/>
    <property type="evidence" value="ECO:0007669"/>
    <property type="project" value="TreeGrafter"/>
</dbReference>
<dbReference type="InterPro" id="IPR036259">
    <property type="entry name" value="MFS_trans_sf"/>
</dbReference>
<name>A0AAJ0GJU8_9PEZI</name>
<accession>A0AAJ0GJU8</accession>
<feature type="transmembrane region" description="Helical" evidence="6">
    <location>
        <begin position="162"/>
        <end position="186"/>
    </location>
</feature>
<dbReference type="InterPro" id="IPR020846">
    <property type="entry name" value="MFS_dom"/>
</dbReference>
<dbReference type="PANTHER" id="PTHR23502">
    <property type="entry name" value="MAJOR FACILITATOR SUPERFAMILY"/>
    <property type="match status" value="1"/>
</dbReference>
<dbReference type="SUPFAM" id="SSF103473">
    <property type="entry name" value="MFS general substrate transporter"/>
    <property type="match status" value="1"/>
</dbReference>
<feature type="region of interest" description="Disordered" evidence="5">
    <location>
        <begin position="1"/>
        <end position="23"/>
    </location>
</feature>
<organism evidence="8 9">
    <name type="scientific">Extremus antarcticus</name>
    <dbReference type="NCBI Taxonomy" id="702011"/>
    <lineage>
        <taxon>Eukaryota</taxon>
        <taxon>Fungi</taxon>
        <taxon>Dikarya</taxon>
        <taxon>Ascomycota</taxon>
        <taxon>Pezizomycotina</taxon>
        <taxon>Dothideomycetes</taxon>
        <taxon>Dothideomycetidae</taxon>
        <taxon>Mycosphaerellales</taxon>
        <taxon>Extremaceae</taxon>
        <taxon>Extremus</taxon>
    </lineage>
</organism>
<evidence type="ECO:0000256" key="6">
    <source>
        <dbReference type="SAM" id="Phobius"/>
    </source>
</evidence>
<evidence type="ECO:0000256" key="1">
    <source>
        <dbReference type="ARBA" id="ARBA00004141"/>
    </source>
</evidence>
<reference evidence="8" key="1">
    <citation type="submission" date="2023-04" db="EMBL/GenBank/DDBJ databases">
        <title>Black Yeasts Isolated from many extreme environments.</title>
        <authorList>
            <person name="Coleine C."/>
            <person name="Stajich J.E."/>
            <person name="Selbmann L."/>
        </authorList>
    </citation>
    <scope>NUCLEOTIDE SEQUENCE</scope>
    <source>
        <strain evidence="8">CCFEE 5312</strain>
    </source>
</reference>
<dbReference type="AlphaFoldDB" id="A0AAJ0GJU8"/>
<keyword evidence="2 6" id="KW-0812">Transmembrane</keyword>
<keyword evidence="3 6" id="KW-1133">Transmembrane helix</keyword>
<feature type="transmembrane region" description="Helical" evidence="6">
    <location>
        <begin position="106"/>
        <end position="127"/>
    </location>
</feature>
<gene>
    <name evidence="8" type="ORF">LTR09_000535</name>
</gene>
<evidence type="ECO:0000256" key="2">
    <source>
        <dbReference type="ARBA" id="ARBA00022692"/>
    </source>
</evidence>
<feature type="transmembrane region" description="Helical" evidence="6">
    <location>
        <begin position="37"/>
        <end position="57"/>
    </location>
</feature>
<evidence type="ECO:0000313" key="9">
    <source>
        <dbReference type="Proteomes" id="UP001271007"/>
    </source>
</evidence>
<dbReference type="InterPro" id="IPR011701">
    <property type="entry name" value="MFS"/>
</dbReference>
<proteinExistence type="predicted"/>
<feature type="transmembrane region" description="Helical" evidence="6">
    <location>
        <begin position="77"/>
        <end position="100"/>
    </location>
</feature>
<evidence type="ECO:0000259" key="7">
    <source>
        <dbReference type="PROSITE" id="PS50850"/>
    </source>
</evidence>
<keyword evidence="9" id="KW-1185">Reference proteome</keyword>
<dbReference type="PANTHER" id="PTHR23502:SF181">
    <property type="entry name" value="MAJOR FACILITATOR SUPERFAMILY (MFS) PROFILE DOMAIN-CONTAINING PROTEIN"/>
    <property type="match status" value="1"/>
</dbReference>
<dbReference type="PROSITE" id="PS50850">
    <property type="entry name" value="MFS"/>
    <property type="match status" value="1"/>
</dbReference>
<comment type="subcellular location">
    <subcellularLocation>
        <location evidence="1">Membrane</location>
        <topology evidence="1">Multi-pass membrane protein</topology>
    </subcellularLocation>
</comment>